<evidence type="ECO:0000313" key="2">
    <source>
        <dbReference type="Proteomes" id="UP001287356"/>
    </source>
</evidence>
<accession>A0AAE0N2V3</accession>
<dbReference type="AlphaFoldDB" id="A0AAE0N2V3"/>
<protein>
    <submittedName>
        <fullName evidence="1">Uncharacterized protein</fullName>
    </submittedName>
</protein>
<dbReference type="EMBL" id="JAULSN010000007">
    <property type="protein sequence ID" value="KAK3367409.1"/>
    <property type="molecule type" value="Genomic_DNA"/>
</dbReference>
<reference evidence="1" key="2">
    <citation type="submission" date="2023-06" db="EMBL/GenBank/DDBJ databases">
        <authorList>
            <consortium name="Lawrence Berkeley National Laboratory"/>
            <person name="Haridas S."/>
            <person name="Hensen N."/>
            <person name="Bonometti L."/>
            <person name="Westerberg I."/>
            <person name="Brannstrom I.O."/>
            <person name="Guillou S."/>
            <person name="Cros-Aarteil S."/>
            <person name="Calhoun S."/>
            <person name="Kuo A."/>
            <person name="Mondo S."/>
            <person name="Pangilinan J."/>
            <person name="Riley R."/>
            <person name="Labutti K."/>
            <person name="Andreopoulos B."/>
            <person name="Lipzen A."/>
            <person name="Chen C."/>
            <person name="Yanf M."/>
            <person name="Daum C."/>
            <person name="Ng V."/>
            <person name="Clum A."/>
            <person name="Steindorff A."/>
            <person name="Ohm R."/>
            <person name="Martin F."/>
            <person name="Silar P."/>
            <person name="Natvig D."/>
            <person name="Lalanne C."/>
            <person name="Gautier V."/>
            <person name="Ament-Velasquez S.L."/>
            <person name="Kruys A."/>
            <person name="Hutchinson M.I."/>
            <person name="Powell A.J."/>
            <person name="Barry K."/>
            <person name="Miller A.N."/>
            <person name="Grigoriev I.V."/>
            <person name="Debuchy R."/>
            <person name="Gladieux P."/>
            <person name="Thoren M.H."/>
            <person name="Johannesson H."/>
        </authorList>
    </citation>
    <scope>NUCLEOTIDE SEQUENCE</scope>
    <source>
        <strain evidence="1">CBS 958.72</strain>
    </source>
</reference>
<dbReference type="Proteomes" id="UP001287356">
    <property type="component" value="Unassembled WGS sequence"/>
</dbReference>
<evidence type="ECO:0000313" key="1">
    <source>
        <dbReference type="EMBL" id="KAK3367409.1"/>
    </source>
</evidence>
<name>A0AAE0N2V3_9PEZI</name>
<organism evidence="1 2">
    <name type="scientific">Lasiosphaeria ovina</name>
    <dbReference type="NCBI Taxonomy" id="92902"/>
    <lineage>
        <taxon>Eukaryota</taxon>
        <taxon>Fungi</taxon>
        <taxon>Dikarya</taxon>
        <taxon>Ascomycota</taxon>
        <taxon>Pezizomycotina</taxon>
        <taxon>Sordariomycetes</taxon>
        <taxon>Sordariomycetidae</taxon>
        <taxon>Sordariales</taxon>
        <taxon>Lasiosphaeriaceae</taxon>
        <taxon>Lasiosphaeria</taxon>
    </lineage>
</organism>
<proteinExistence type="predicted"/>
<gene>
    <name evidence="1" type="ORF">B0T24DRAFT_669690</name>
</gene>
<keyword evidence="2" id="KW-1185">Reference proteome</keyword>
<comment type="caution">
    <text evidence="1">The sequence shown here is derived from an EMBL/GenBank/DDBJ whole genome shotgun (WGS) entry which is preliminary data.</text>
</comment>
<sequence length="344" mass="39258">METPDIEYCEHCEVTAKELIYTFPTNPVITTQSTSENSKAKDWAHAYEPISSLAVHTYVVEGECYGTFDGPFLPLLEDDELRLSQPGTYPNRRVWRIDTEADVATWFNAEISDVVLAAWPTHPMVLQNSQMRATHFSQSRHQVADSTYTIAMNVPIQKIPVAVGEFKHCMIDAAEWQSGKLRSDAQKTLSRELRGYACMYQCPQVFCFDGHTLLILQFRASKPEKMIKKDLGVDCWVLPRRNGDNGGTQLRAALYRLIAQGFRRCQVIDGPVVPVGGIFPTGREFFSGLPLWLDKQRHHPLAYYRCADIYHGSLYWGYGDEPVVDDFGHAVWDSISWWEHEDED</sequence>
<reference evidence="1" key="1">
    <citation type="journal article" date="2023" name="Mol. Phylogenet. Evol.">
        <title>Genome-scale phylogeny and comparative genomics of the fungal order Sordariales.</title>
        <authorList>
            <person name="Hensen N."/>
            <person name="Bonometti L."/>
            <person name="Westerberg I."/>
            <person name="Brannstrom I.O."/>
            <person name="Guillou S."/>
            <person name="Cros-Aarteil S."/>
            <person name="Calhoun S."/>
            <person name="Haridas S."/>
            <person name="Kuo A."/>
            <person name="Mondo S."/>
            <person name="Pangilinan J."/>
            <person name="Riley R."/>
            <person name="LaButti K."/>
            <person name="Andreopoulos B."/>
            <person name="Lipzen A."/>
            <person name="Chen C."/>
            <person name="Yan M."/>
            <person name="Daum C."/>
            <person name="Ng V."/>
            <person name="Clum A."/>
            <person name="Steindorff A."/>
            <person name="Ohm R.A."/>
            <person name="Martin F."/>
            <person name="Silar P."/>
            <person name="Natvig D.O."/>
            <person name="Lalanne C."/>
            <person name="Gautier V."/>
            <person name="Ament-Velasquez S.L."/>
            <person name="Kruys A."/>
            <person name="Hutchinson M.I."/>
            <person name="Powell A.J."/>
            <person name="Barry K."/>
            <person name="Miller A.N."/>
            <person name="Grigoriev I.V."/>
            <person name="Debuchy R."/>
            <person name="Gladieux P."/>
            <person name="Hiltunen Thoren M."/>
            <person name="Johannesson H."/>
        </authorList>
    </citation>
    <scope>NUCLEOTIDE SEQUENCE</scope>
    <source>
        <strain evidence="1">CBS 958.72</strain>
    </source>
</reference>